<keyword evidence="3" id="KW-0479">Metal-binding</keyword>
<sequence length="257" mass="29651">MNPSLFISHGAPNMILGNSFTKKNIKTFANTLENPKYIIVVSAHWTTKDLKIINYETKGLMYDFYGFEDELYNYKYEINSQKNISLEIIKELEKQDINIEVDTTRNTYDHGVWSTLAMMYEELHIPVIQLSIPLNYSIEQLINLGEKLQVFKKDALIIGSGGLTHNLSDMSVLGEVKKYAKDFNDFVVEAMKSGNKQKLLEIKNLNTFYQNHPSPEHFLPLYIIYGSAINKKAKSFNHEITYTNLSMECFAFDMKTV</sequence>
<evidence type="ECO:0000313" key="9">
    <source>
        <dbReference type="Proteomes" id="UP000461010"/>
    </source>
</evidence>
<keyword evidence="5" id="KW-0560">Oxidoreductase</keyword>
<evidence type="ECO:0000256" key="2">
    <source>
        <dbReference type="ARBA" id="ARBA00007581"/>
    </source>
</evidence>
<keyword evidence="9" id="KW-1185">Reference proteome</keyword>
<accession>A0A6L4WVE2</accession>
<gene>
    <name evidence="7" type="ORF">GBG18_10430</name>
    <name evidence="8" type="ORF">GBG19_02785</name>
</gene>
<dbReference type="InterPro" id="IPR014436">
    <property type="entry name" value="Extradiol_dOase_DODA"/>
</dbReference>
<evidence type="ECO:0000256" key="5">
    <source>
        <dbReference type="ARBA" id="ARBA00023002"/>
    </source>
</evidence>
<keyword evidence="4" id="KW-0862">Zinc</keyword>
<evidence type="ECO:0000256" key="4">
    <source>
        <dbReference type="ARBA" id="ARBA00022833"/>
    </source>
</evidence>
<dbReference type="GO" id="GO:0008270">
    <property type="term" value="F:zinc ion binding"/>
    <property type="evidence" value="ECO:0007669"/>
    <property type="project" value="InterPro"/>
</dbReference>
<keyword evidence="8" id="KW-0223">Dioxygenase</keyword>
<dbReference type="AlphaFoldDB" id="A0A6L4WVE2"/>
<dbReference type="GO" id="GO:0008198">
    <property type="term" value="F:ferrous iron binding"/>
    <property type="evidence" value="ECO:0007669"/>
    <property type="project" value="InterPro"/>
</dbReference>
<evidence type="ECO:0000313" key="7">
    <source>
        <dbReference type="EMBL" id="KAB7889709.1"/>
    </source>
</evidence>
<dbReference type="PIRSF" id="PIRSF006157">
    <property type="entry name" value="Doxgns_DODA"/>
    <property type="match status" value="1"/>
</dbReference>
<dbReference type="CDD" id="cd07363">
    <property type="entry name" value="45_DOPA_Dioxygenase"/>
    <property type="match status" value="1"/>
</dbReference>
<dbReference type="PANTHER" id="PTHR30096">
    <property type="entry name" value="4,5-DOPA DIOXYGENASE EXTRADIOL-LIKE PROTEIN"/>
    <property type="match status" value="1"/>
</dbReference>
<comment type="cofactor">
    <cofactor evidence="1">
        <name>Zn(2+)</name>
        <dbReference type="ChEBI" id="CHEBI:29105"/>
    </cofactor>
</comment>
<organism evidence="8 10">
    <name type="scientific">Poseidonibacter ostreae</name>
    <dbReference type="NCBI Taxonomy" id="2654171"/>
    <lineage>
        <taxon>Bacteria</taxon>
        <taxon>Pseudomonadati</taxon>
        <taxon>Campylobacterota</taxon>
        <taxon>Epsilonproteobacteria</taxon>
        <taxon>Campylobacterales</taxon>
        <taxon>Arcobacteraceae</taxon>
        <taxon>Poseidonibacter</taxon>
    </lineage>
</organism>
<feature type="domain" description="Extradiol ring-cleavage dioxygenase class III enzyme subunit B" evidence="6">
    <location>
        <begin position="24"/>
        <end position="242"/>
    </location>
</feature>
<dbReference type="PANTHER" id="PTHR30096:SF0">
    <property type="entry name" value="4,5-DOPA DIOXYGENASE EXTRADIOL-LIKE PROTEIN"/>
    <property type="match status" value="1"/>
</dbReference>
<evidence type="ECO:0000259" key="6">
    <source>
        <dbReference type="Pfam" id="PF02900"/>
    </source>
</evidence>
<dbReference type="Pfam" id="PF02900">
    <property type="entry name" value="LigB"/>
    <property type="match status" value="1"/>
</dbReference>
<dbReference type="RefSeq" id="WP_152190875.1">
    <property type="nucleotide sequence ID" value="NZ_WFKJ01000032.1"/>
</dbReference>
<comment type="caution">
    <text evidence="8">The sequence shown here is derived from an EMBL/GenBank/DDBJ whole genome shotgun (WGS) entry which is preliminary data.</text>
</comment>
<reference evidence="9 10" key="1">
    <citation type="submission" date="2019-10" db="EMBL/GenBank/DDBJ databases">
        <title>Poseidonibacter ostreae sp. nov., isolated from the gut of the Ostrea denselamellosa.</title>
        <authorList>
            <person name="Choi A."/>
        </authorList>
    </citation>
    <scope>NUCLEOTIDE SEQUENCE [LARGE SCALE GENOMIC DNA]</scope>
    <source>
        <strain evidence="8 10">SJOD-M-33</strain>
        <strain evidence="7 9">SJOD-M-5</strain>
    </source>
</reference>
<protein>
    <submittedName>
        <fullName evidence="8">Dioxygenase</fullName>
    </submittedName>
</protein>
<dbReference type="Proteomes" id="UP000461010">
    <property type="component" value="Unassembled WGS sequence"/>
</dbReference>
<name>A0A6L4WVE2_9BACT</name>
<dbReference type="Gene3D" id="3.40.830.10">
    <property type="entry name" value="LigB-like"/>
    <property type="match status" value="1"/>
</dbReference>
<comment type="similarity">
    <text evidence="2">Belongs to the DODA-type extradiol aromatic ring-opening dioxygenase family.</text>
</comment>
<evidence type="ECO:0000256" key="3">
    <source>
        <dbReference type="ARBA" id="ARBA00022723"/>
    </source>
</evidence>
<evidence type="ECO:0000313" key="10">
    <source>
        <dbReference type="Proteomes" id="UP000472839"/>
    </source>
</evidence>
<dbReference type="SUPFAM" id="SSF53213">
    <property type="entry name" value="LigB-like"/>
    <property type="match status" value="1"/>
</dbReference>
<dbReference type="Proteomes" id="UP000472839">
    <property type="component" value="Unassembled WGS sequence"/>
</dbReference>
<dbReference type="GO" id="GO:0016702">
    <property type="term" value="F:oxidoreductase activity, acting on single donors with incorporation of molecular oxygen, incorporation of two atoms of oxygen"/>
    <property type="evidence" value="ECO:0007669"/>
    <property type="project" value="UniProtKB-ARBA"/>
</dbReference>
<dbReference type="EMBL" id="WFKK01000004">
    <property type="protein sequence ID" value="KAB7890682.1"/>
    <property type="molecule type" value="Genomic_DNA"/>
</dbReference>
<dbReference type="EMBL" id="WFKJ01000032">
    <property type="protein sequence ID" value="KAB7889709.1"/>
    <property type="molecule type" value="Genomic_DNA"/>
</dbReference>
<proteinExistence type="inferred from homology"/>
<dbReference type="InterPro" id="IPR004183">
    <property type="entry name" value="Xdiol_dOase_suB"/>
</dbReference>
<evidence type="ECO:0000313" key="8">
    <source>
        <dbReference type="EMBL" id="KAB7890682.1"/>
    </source>
</evidence>
<evidence type="ECO:0000256" key="1">
    <source>
        <dbReference type="ARBA" id="ARBA00001947"/>
    </source>
</evidence>